<evidence type="ECO:0000256" key="1">
    <source>
        <dbReference type="SAM" id="Phobius"/>
    </source>
</evidence>
<reference evidence="3 4" key="1">
    <citation type="submission" date="2024-06" db="EMBL/GenBank/DDBJ databases">
        <title>Genomic Encyclopedia of Type Strains, Phase V (KMG-V): Genome sequencing to study the core and pangenomes of soil and plant-associated prokaryotes.</title>
        <authorList>
            <person name="Whitman W."/>
        </authorList>
    </citation>
    <scope>NUCLEOTIDE SEQUENCE [LARGE SCALE GENOMIC DNA]</scope>
    <source>
        <strain evidence="3 4">USDA 160</strain>
    </source>
</reference>
<evidence type="ECO:0000313" key="3">
    <source>
        <dbReference type="EMBL" id="MET4720984.1"/>
    </source>
</evidence>
<dbReference type="Pfam" id="PF02517">
    <property type="entry name" value="Rce1-like"/>
    <property type="match status" value="1"/>
</dbReference>
<keyword evidence="1" id="KW-1133">Transmembrane helix</keyword>
<dbReference type="GO" id="GO:0008233">
    <property type="term" value="F:peptidase activity"/>
    <property type="evidence" value="ECO:0007669"/>
    <property type="project" value="UniProtKB-KW"/>
</dbReference>
<evidence type="ECO:0000313" key="4">
    <source>
        <dbReference type="Proteomes" id="UP001549291"/>
    </source>
</evidence>
<evidence type="ECO:0000259" key="2">
    <source>
        <dbReference type="Pfam" id="PF02517"/>
    </source>
</evidence>
<keyword evidence="1" id="KW-0472">Membrane</keyword>
<feature type="domain" description="CAAX prenyl protease 2/Lysostaphin resistance protein A-like" evidence="2">
    <location>
        <begin position="150"/>
        <end position="240"/>
    </location>
</feature>
<keyword evidence="4" id="KW-1185">Reference proteome</keyword>
<feature type="transmembrane region" description="Helical" evidence="1">
    <location>
        <begin position="110"/>
        <end position="130"/>
    </location>
</feature>
<sequence length="250" mass="27800">MSELENVHPFGADPSPQPRAFDFFETLLVALIVYAVFLFAAQLTIMLSLPAFMNGLSPEQVDVLWKQQHRQGAAVLLATPAAVAVLWVAIRRTGREFTEYLALNWPSRDGIVSVIGVMTIFLTVEVFVTIKLGLTRPQTNSDFVVGGATGLILFAVVICLAAPVLEEFVFRGFMFRGWSQSFLGPIGAIVITSALWAMLHTQYGWYERSWIFIMGLVLGYFRLRSNSTWLTVVAHSAMNMEILFLGGPYV</sequence>
<keyword evidence="1" id="KW-0812">Transmembrane</keyword>
<gene>
    <name evidence="3" type="ORF">ABIF63_005090</name>
</gene>
<proteinExistence type="predicted"/>
<accession>A0ABV2RXN3</accession>
<feature type="transmembrane region" description="Helical" evidence="1">
    <location>
        <begin position="205"/>
        <end position="223"/>
    </location>
</feature>
<name>A0ABV2RXN3_BRAJP</name>
<comment type="caution">
    <text evidence="3">The sequence shown here is derived from an EMBL/GenBank/DDBJ whole genome shotgun (WGS) entry which is preliminary data.</text>
</comment>
<dbReference type="EMBL" id="JBEPTQ010000002">
    <property type="protein sequence ID" value="MET4720984.1"/>
    <property type="molecule type" value="Genomic_DNA"/>
</dbReference>
<dbReference type="InterPro" id="IPR003675">
    <property type="entry name" value="Rce1/LyrA-like_dom"/>
</dbReference>
<keyword evidence="3" id="KW-0378">Hydrolase</keyword>
<dbReference type="RefSeq" id="WP_049812997.1">
    <property type="nucleotide sequence ID" value="NZ_CP066351.1"/>
</dbReference>
<dbReference type="Proteomes" id="UP001549291">
    <property type="component" value="Unassembled WGS sequence"/>
</dbReference>
<dbReference type="PANTHER" id="PTHR43592">
    <property type="entry name" value="CAAX AMINO TERMINAL PROTEASE"/>
    <property type="match status" value="1"/>
</dbReference>
<feature type="transmembrane region" description="Helical" evidence="1">
    <location>
        <begin position="177"/>
        <end position="198"/>
    </location>
</feature>
<keyword evidence="3" id="KW-0645">Protease</keyword>
<dbReference type="PANTHER" id="PTHR43592:SF15">
    <property type="entry name" value="CAAX AMINO TERMINAL PROTEASE FAMILY PROTEIN"/>
    <property type="match status" value="1"/>
</dbReference>
<dbReference type="GO" id="GO:0006508">
    <property type="term" value="P:proteolysis"/>
    <property type="evidence" value="ECO:0007669"/>
    <property type="project" value="UniProtKB-KW"/>
</dbReference>
<organism evidence="3 4">
    <name type="scientific">Bradyrhizobium japonicum</name>
    <dbReference type="NCBI Taxonomy" id="375"/>
    <lineage>
        <taxon>Bacteria</taxon>
        <taxon>Pseudomonadati</taxon>
        <taxon>Pseudomonadota</taxon>
        <taxon>Alphaproteobacteria</taxon>
        <taxon>Hyphomicrobiales</taxon>
        <taxon>Nitrobacteraceae</taxon>
        <taxon>Bradyrhizobium</taxon>
    </lineage>
</organism>
<feature type="transmembrane region" description="Helical" evidence="1">
    <location>
        <begin position="27"/>
        <end position="52"/>
    </location>
</feature>
<feature type="transmembrane region" description="Helical" evidence="1">
    <location>
        <begin position="142"/>
        <end position="165"/>
    </location>
</feature>
<protein>
    <submittedName>
        <fullName evidence="3">Membrane protease YdiL (CAAX protease family)</fullName>
    </submittedName>
</protein>
<feature type="transmembrane region" description="Helical" evidence="1">
    <location>
        <begin position="73"/>
        <end position="90"/>
    </location>
</feature>